<proteinExistence type="predicted"/>
<keyword evidence="1" id="KW-1133">Transmembrane helix</keyword>
<protein>
    <submittedName>
        <fullName evidence="2">Uncharacterized protein</fullName>
    </submittedName>
</protein>
<reference evidence="3" key="1">
    <citation type="journal article" date="2019" name="Int. J. Syst. Evol. Microbiol.">
        <title>The Global Catalogue of Microorganisms (GCM) 10K type strain sequencing project: providing services to taxonomists for standard genome sequencing and annotation.</title>
        <authorList>
            <consortium name="The Broad Institute Genomics Platform"/>
            <consortium name="The Broad Institute Genome Sequencing Center for Infectious Disease"/>
            <person name="Wu L."/>
            <person name="Ma J."/>
        </authorList>
    </citation>
    <scope>NUCLEOTIDE SEQUENCE [LARGE SCALE GENOMIC DNA]</scope>
    <source>
        <strain evidence="3">CCUG 42722</strain>
    </source>
</reference>
<sequence>MPDQTATQPGEPAPEPTSNQVPRLVVTWLVVTVPLAYGLFQTVRSVIPLFTS</sequence>
<comment type="caution">
    <text evidence="2">The sequence shown here is derived from an EMBL/GenBank/DDBJ whole genome shotgun (WGS) entry which is preliminary data.</text>
</comment>
<evidence type="ECO:0000256" key="1">
    <source>
        <dbReference type="SAM" id="Phobius"/>
    </source>
</evidence>
<evidence type="ECO:0000313" key="3">
    <source>
        <dbReference type="Proteomes" id="UP001596011"/>
    </source>
</evidence>
<dbReference type="Proteomes" id="UP001596011">
    <property type="component" value="Unassembled WGS sequence"/>
</dbReference>
<dbReference type="RefSeq" id="WP_377137914.1">
    <property type="nucleotide sequence ID" value="NZ_JBHSFI010000005.1"/>
</dbReference>
<feature type="transmembrane region" description="Helical" evidence="1">
    <location>
        <begin position="20"/>
        <end position="40"/>
    </location>
</feature>
<keyword evidence="3" id="KW-1185">Reference proteome</keyword>
<dbReference type="EMBL" id="JBHSFI010000005">
    <property type="protein sequence ID" value="MFC4630323.1"/>
    <property type="molecule type" value="Genomic_DNA"/>
</dbReference>
<gene>
    <name evidence="2" type="ORF">ACFO6V_18900</name>
</gene>
<organism evidence="2 3">
    <name type="scientific">Promicromonospora alba</name>
    <dbReference type="NCBI Taxonomy" id="1616110"/>
    <lineage>
        <taxon>Bacteria</taxon>
        <taxon>Bacillati</taxon>
        <taxon>Actinomycetota</taxon>
        <taxon>Actinomycetes</taxon>
        <taxon>Micrococcales</taxon>
        <taxon>Promicromonosporaceae</taxon>
        <taxon>Promicromonospora</taxon>
    </lineage>
</organism>
<name>A0ABV9HJ87_9MICO</name>
<keyword evidence="1" id="KW-0812">Transmembrane</keyword>
<keyword evidence="1" id="KW-0472">Membrane</keyword>
<accession>A0ABV9HJ87</accession>
<evidence type="ECO:0000313" key="2">
    <source>
        <dbReference type="EMBL" id="MFC4630323.1"/>
    </source>
</evidence>